<dbReference type="GeneID" id="30146255"/>
<dbReference type="InterPro" id="IPR050357">
    <property type="entry name" value="Arrestin_domain-protein"/>
</dbReference>
<dbReference type="Proteomes" id="UP000094336">
    <property type="component" value="Unassembled WGS sequence"/>
</dbReference>
<name>A0A1E3QUK6_9ASCO</name>
<dbReference type="GO" id="GO:0070086">
    <property type="term" value="P:ubiquitin-dependent endocytosis"/>
    <property type="evidence" value="ECO:0007669"/>
    <property type="project" value="TreeGrafter"/>
</dbReference>
<dbReference type="CDD" id="cd22952">
    <property type="entry name" value="ART10-like"/>
    <property type="match status" value="1"/>
</dbReference>
<organism evidence="3 4">
    <name type="scientific">Babjeviella inositovora NRRL Y-12698</name>
    <dbReference type="NCBI Taxonomy" id="984486"/>
    <lineage>
        <taxon>Eukaryota</taxon>
        <taxon>Fungi</taxon>
        <taxon>Dikarya</taxon>
        <taxon>Ascomycota</taxon>
        <taxon>Saccharomycotina</taxon>
        <taxon>Pichiomycetes</taxon>
        <taxon>Serinales incertae sedis</taxon>
        <taxon>Babjeviella</taxon>
    </lineage>
</organism>
<dbReference type="STRING" id="984486.A0A1E3QUK6"/>
<sequence length="517" mass="57652">MGIKIKIKLAKTHYTNEPITGVVIVHNTSDITVDHIDLKLEGVSNCKIRQPVKEVTSDGLIVTKARTVMSEHKLMYQTLVVFPPQNVRCVSSPTTQFTLTPGKHVYPFEFAIPYGTDSYGLYDPNHITYSLPPTLARVSFRQGSDRQGEVEVSYYVKAVVYRKGLLNTNTRKFLAFNFAPVDVTRPVNVGQLTLSRLHTFVGKAPLMVPDKHNEGDYKRLEVPRSALSLAGSMFSKGSIIARRDINQEYPLHTRNIVINMQLRFNGLPGLLSEYADNYDIYVTTKRVPKSFRLANGESSGLGLFFLSNIEIRLTGLTQLTVGTKHAHEGLTHWLIGAYNGSHSFDLADATPSSYNPAIYEVMIPREVYSSLCGLAIKRRYHGVVPSFSVDNITRSYQLGVKAEFRYTAEERTILSLNKNTVEWELKVQVWSGIDAVGPAQVVTTPRTPENIPLTEVPSGSPIGMGIEAFHHRTGSYTAAEPGLTIWDPSYITPKHSREGSEEPPPGYDMSALDQRVY</sequence>
<gene>
    <name evidence="3" type="ORF">BABINDRAFT_160713</name>
</gene>
<dbReference type="InterPro" id="IPR014752">
    <property type="entry name" value="Arrestin-like_C"/>
</dbReference>
<accession>A0A1E3QUK6</accession>
<dbReference type="Pfam" id="PF00339">
    <property type="entry name" value="Arrestin_N"/>
    <property type="match status" value="1"/>
</dbReference>
<dbReference type="GO" id="GO:0005829">
    <property type="term" value="C:cytosol"/>
    <property type="evidence" value="ECO:0007669"/>
    <property type="project" value="TreeGrafter"/>
</dbReference>
<proteinExistence type="predicted"/>
<evidence type="ECO:0000313" key="3">
    <source>
        <dbReference type="EMBL" id="ODQ81359.1"/>
    </source>
</evidence>
<dbReference type="EMBL" id="KV454428">
    <property type="protein sequence ID" value="ODQ81359.1"/>
    <property type="molecule type" value="Genomic_DNA"/>
</dbReference>
<dbReference type="OrthoDB" id="3365616at2759"/>
<dbReference type="GO" id="GO:0030674">
    <property type="term" value="F:protein-macromolecule adaptor activity"/>
    <property type="evidence" value="ECO:0007669"/>
    <property type="project" value="TreeGrafter"/>
</dbReference>
<dbReference type="PANTHER" id="PTHR11188:SF17">
    <property type="entry name" value="FI21816P1"/>
    <property type="match status" value="1"/>
</dbReference>
<dbReference type="SUPFAM" id="SSF81296">
    <property type="entry name" value="E set domains"/>
    <property type="match status" value="1"/>
</dbReference>
<dbReference type="InterPro" id="IPR014756">
    <property type="entry name" value="Ig_E-set"/>
</dbReference>
<dbReference type="RefSeq" id="XP_018986687.1">
    <property type="nucleotide sequence ID" value="XM_019128402.1"/>
</dbReference>
<protein>
    <recommendedName>
        <fullName evidence="2">Arrestin-like N-terminal domain-containing protein</fullName>
    </recommendedName>
</protein>
<dbReference type="AlphaFoldDB" id="A0A1E3QUK6"/>
<dbReference type="InterPro" id="IPR011021">
    <property type="entry name" value="Arrestin-like_N"/>
</dbReference>
<feature type="domain" description="Arrestin-like N-terminal" evidence="2">
    <location>
        <begin position="11"/>
        <end position="137"/>
    </location>
</feature>
<evidence type="ECO:0000259" key="2">
    <source>
        <dbReference type="Pfam" id="PF00339"/>
    </source>
</evidence>
<reference evidence="4" key="1">
    <citation type="submission" date="2016-05" db="EMBL/GenBank/DDBJ databases">
        <title>Comparative genomics of biotechnologically important yeasts.</title>
        <authorList>
            <consortium name="DOE Joint Genome Institute"/>
            <person name="Riley R."/>
            <person name="Haridas S."/>
            <person name="Wolfe K.H."/>
            <person name="Lopes M.R."/>
            <person name="Hittinger C.T."/>
            <person name="Goker M."/>
            <person name="Salamov A."/>
            <person name="Wisecaver J."/>
            <person name="Long T.M."/>
            <person name="Aerts A.L."/>
            <person name="Barry K."/>
            <person name="Choi C."/>
            <person name="Clum A."/>
            <person name="Coughlan A.Y."/>
            <person name="Deshpande S."/>
            <person name="Douglass A.P."/>
            <person name="Hanson S.J."/>
            <person name="Klenk H.-P."/>
            <person name="Labutti K."/>
            <person name="Lapidus A."/>
            <person name="Lindquist E."/>
            <person name="Lipzen A."/>
            <person name="Meier-Kolthoff J.P."/>
            <person name="Ohm R.A."/>
            <person name="Otillar R.P."/>
            <person name="Pangilinan J."/>
            <person name="Peng Y."/>
            <person name="Rokas A."/>
            <person name="Rosa C.A."/>
            <person name="Scheuner C."/>
            <person name="Sibirny A.A."/>
            <person name="Slot J.C."/>
            <person name="Stielow J.B."/>
            <person name="Sun H."/>
            <person name="Kurtzman C.P."/>
            <person name="Blackwell M."/>
            <person name="Grigoriev I.V."/>
            <person name="Jeffries T.W."/>
        </authorList>
    </citation>
    <scope>NUCLEOTIDE SEQUENCE [LARGE SCALE GENOMIC DNA]</scope>
    <source>
        <strain evidence="4">NRRL Y-12698</strain>
    </source>
</reference>
<evidence type="ECO:0000256" key="1">
    <source>
        <dbReference type="SAM" id="MobiDB-lite"/>
    </source>
</evidence>
<feature type="region of interest" description="Disordered" evidence="1">
    <location>
        <begin position="489"/>
        <end position="517"/>
    </location>
</feature>
<dbReference type="Gene3D" id="2.60.40.640">
    <property type="match status" value="1"/>
</dbReference>
<evidence type="ECO:0000313" key="4">
    <source>
        <dbReference type="Proteomes" id="UP000094336"/>
    </source>
</evidence>
<keyword evidence="4" id="KW-1185">Reference proteome</keyword>
<dbReference type="PANTHER" id="PTHR11188">
    <property type="entry name" value="ARRESTIN DOMAIN CONTAINING PROTEIN"/>
    <property type="match status" value="1"/>
</dbReference>
<dbReference type="GO" id="GO:0031625">
    <property type="term" value="F:ubiquitin protein ligase binding"/>
    <property type="evidence" value="ECO:0007669"/>
    <property type="project" value="TreeGrafter"/>
</dbReference>
<dbReference type="GO" id="GO:0005886">
    <property type="term" value="C:plasma membrane"/>
    <property type="evidence" value="ECO:0007669"/>
    <property type="project" value="TreeGrafter"/>
</dbReference>